<gene>
    <name evidence="1" type="ORF">METZ01_LOCUS130093</name>
</gene>
<dbReference type="AlphaFoldDB" id="A0A381YJN6"/>
<dbReference type="EMBL" id="UINC01018396">
    <property type="protein sequence ID" value="SVA77239.1"/>
    <property type="molecule type" value="Genomic_DNA"/>
</dbReference>
<reference evidence="1" key="1">
    <citation type="submission" date="2018-05" db="EMBL/GenBank/DDBJ databases">
        <authorList>
            <person name="Lanie J.A."/>
            <person name="Ng W.-L."/>
            <person name="Kazmierczak K.M."/>
            <person name="Andrzejewski T.M."/>
            <person name="Davidsen T.M."/>
            <person name="Wayne K.J."/>
            <person name="Tettelin H."/>
            <person name="Glass J.I."/>
            <person name="Rusch D."/>
            <person name="Podicherti R."/>
            <person name="Tsui H.-C.T."/>
            <person name="Winkler M.E."/>
        </authorList>
    </citation>
    <scope>NUCLEOTIDE SEQUENCE</scope>
</reference>
<accession>A0A381YJN6</accession>
<sequence length="42" mass="4317">MKYIKKIIFTLLNITIGLSQAYDGYTIFSPVGGGPGGPGGGN</sequence>
<name>A0A381YJN6_9ZZZZ</name>
<evidence type="ECO:0000313" key="1">
    <source>
        <dbReference type="EMBL" id="SVA77239.1"/>
    </source>
</evidence>
<protein>
    <submittedName>
        <fullName evidence="1">Uncharacterized protein</fullName>
    </submittedName>
</protein>
<proteinExistence type="predicted"/>
<organism evidence="1">
    <name type="scientific">marine metagenome</name>
    <dbReference type="NCBI Taxonomy" id="408172"/>
    <lineage>
        <taxon>unclassified sequences</taxon>
        <taxon>metagenomes</taxon>
        <taxon>ecological metagenomes</taxon>
    </lineage>
</organism>